<gene>
    <name evidence="1" type="ORF">ACFPOE_08160</name>
</gene>
<evidence type="ECO:0000313" key="2">
    <source>
        <dbReference type="Proteomes" id="UP001596037"/>
    </source>
</evidence>
<dbReference type="Gene3D" id="3.40.50.1240">
    <property type="entry name" value="Phosphoglycerate mutase-like"/>
    <property type="match status" value="1"/>
</dbReference>
<dbReference type="EMBL" id="JBHSMF010000006">
    <property type="protein sequence ID" value="MFC5497504.1"/>
    <property type="molecule type" value="Genomic_DNA"/>
</dbReference>
<evidence type="ECO:0000313" key="1">
    <source>
        <dbReference type="EMBL" id="MFC5497504.1"/>
    </source>
</evidence>
<dbReference type="SMART" id="SM00855">
    <property type="entry name" value="PGAM"/>
    <property type="match status" value="1"/>
</dbReference>
<accession>A0ABW0NAD1</accession>
<keyword evidence="2" id="KW-1185">Reference proteome</keyword>
<reference evidence="2" key="1">
    <citation type="journal article" date="2019" name="Int. J. Syst. Evol. Microbiol.">
        <title>The Global Catalogue of Microorganisms (GCM) 10K type strain sequencing project: providing services to taxonomists for standard genome sequencing and annotation.</title>
        <authorList>
            <consortium name="The Broad Institute Genomics Platform"/>
            <consortium name="The Broad Institute Genome Sequencing Center for Infectious Disease"/>
            <person name="Wu L."/>
            <person name="Ma J."/>
        </authorList>
    </citation>
    <scope>NUCLEOTIDE SEQUENCE [LARGE SCALE GENOMIC DNA]</scope>
    <source>
        <strain evidence="2">CCUG 57401</strain>
    </source>
</reference>
<proteinExistence type="predicted"/>
<dbReference type="InterPro" id="IPR029033">
    <property type="entry name" value="His_PPase_superfam"/>
</dbReference>
<dbReference type="Pfam" id="PF00300">
    <property type="entry name" value="His_Phos_1"/>
    <property type="match status" value="1"/>
</dbReference>
<dbReference type="Proteomes" id="UP001596037">
    <property type="component" value="Unassembled WGS sequence"/>
</dbReference>
<sequence length="153" mass="17043">MDLILWRHAEAEDPYDGQSDLQRALTPRGEKQAARMAVWLDRHLPDSARILCSPALRCEQTVLPLGRKYKLSEALAPDMGVDKLLEGADWPHSRPAVLVVGHQPTLGQAVARLIGVSNGDFPIRKGAVWWLRSRERDGHQQTVVLSVQSPDLV</sequence>
<protein>
    <submittedName>
        <fullName evidence="1">SixA phosphatase family protein</fullName>
    </submittedName>
</protein>
<organism evidence="1 2">
    <name type="scientific">Caenimonas terrae</name>
    <dbReference type="NCBI Taxonomy" id="696074"/>
    <lineage>
        <taxon>Bacteria</taxon>
        <taxon>Pseudomonadati</taxon>
        <taxon>Pseudomonadota</taxon>
        <taxon>Betaproteobacteria</taxon>
        <taxon>Burkholderiales</taxon>
        <taxon>Comamonadaceae</taxon>
        <taxon>Caenimonas</taxon>
    </lineage>
</organism>
<dbReference type="RefSeq" id="WP_376849589.1">
    <property type="nucleotide sequence ID" value="NZ_JBHSMF010000006.1"/>
</dbReference>
<dbReference type="InterPro" id="IPR013078">
    <property type="entry name" value="His_Pase_superF_clade-1"/>
</dbReference>
<comment type="caution">
    <text evidence="1">The sequence shown here is derived from an EMBL/GenBank/DDBJ whole genome shotgun (WGS) entry which is preliminary data.</text>
</comment>
<dbReference type="CDD" id="cd07067">
    <property type="entry name" value="HP_PGM_like"/>
    <property type="match status" value="1"/>
</dbReference>
<dbReference type="SUPFAM" id="SSF53254">
    <property type="entry name" value="Phosphoglycerate mutase-like"/>
    <property type="match status" value="1"/>
</dbReference>
<name>A0ABW0NAD1_9BURK</name>